<name>A0A0N7LPY7_9RHOB</name>
<protein>
    <submittedName>
        <fullName evidence="1">Uncharacterized protein</fullName>
    </submittedName>
</protein>
<evidence type="ECO:0000313" key="1">
    <source>
        <dbReference type="EMBL" id="CUH46532.1"/>
    </source>
</evidence>
<dbReference type="AlphaFoldDB" id="A0A0N7LPY7"/>
<accession>A0A0N7LPY7</accession>
<organism evidence="1 2">
    <name type="scientific">Ruegeria atlantica</name>
    <dbReference type="NCBI Taxonomy" id="81569"/>
    <lineage>
        <taxon>Bacteria</taxon>
        <taxon>Pseudomonadati</taxon>
        <taxon>Pseudomonadota</taxon>
        <taxon>Alphaproteobacteria</taxon>
        <taxon>Rhodobacterales</taxon>
        <taxon>Roseobacteraceae</taxon>
        <taxon>Ruegeria</taxon>
    </lineage>
</organism>
<dbReference type="Proteomes" id="UP000050783">
    <property type="component" value="Unassembled WGS sequence"/>
</dbReference>
<reference evidence="1 2" key="1">
    <citation type="submission" date="2015-09" db="EMBL/GenBank/DDBJ databases">
        <authorList>
            <consortium name="Swine Surveillance"/>
        </authorList>
    </citation>
    <scope>NUCLEOTIDE SEQUENCE [LARGE SCALE GENOMIC DNA]</scope>
    <source>
        <strain evidence="1 2">CECT 4292</strain>
    </source>
</reference>
<gene>
    <name evidence="1" type="ORF">RUA4292_00698</name>
</gene>
<evidence type="ECO:0000313" key="2">
    <source>
        <dbReference type="Proteomes" id="UP000050783"/>
    </source>
</evidence>
<proteinExistence type="predicted"/>
<dbReference type="EMBL" id="CYPU01000011">
    <property type="protein sequence ID" value="CUH46532.1"/>
    <property type="molecule type" value="Genomic_DNA"/>
</dbReference>
<sequence>MVPEEWEQTRLDKHAEFVTSGSRGWAEYYADEGVSLPI</sequence>